<evidence type="ECO:0008006" key="4">
    <source>
        <dbReference type="Google" id="ProtNLM"/>
    </source>
</evidence>
<proteinExistence type="predicted"/>
<gene>
    <name evidence="2" type="ORF">CHARACLAT_005431</name>
</gene>
<reference evidence="2 3" key="1">
    <citation type="submission" date="2021-06" db="EMBL/GenBank/DDBJ databases">
        <authorList>
            <person name="Palmer J.M."/>
        </authorList>
    </citation>
    <scope>NUCLEOTIDE SEQUENCE [LARGE SCALE GENOMIC DNA]</scope>
    <source>
        <strain evidence="2 3">CL_MEX2019</strain>
        <tissue evidence="2">Muscle</tissue>
    </source>
</reference>
<feature type="signal peptide" evidence="1">
    <location>
        <begin position="1"/>
        <end position="22"/>
    </location>
</feature>
<name>A0ABU7CVQ7_9TELE</name>
<evidence type="ECO:0000313" key="2">
    <source>
        <dbReference type="EMBL" id="MED6266767.1"/>
    </source>
</evidence>
<protein>
    <recommendedName>
        <fullName evidence="4">Secreted protein</fullName>
    </recommendedName>
</protein>
<dbReference type="Proteomes" id="UP001352852">
    <property type="component" value="Unassembled WGS sequence"/>
</dbReference>
<keyword evidence="1" id="KW-0732">Signal</keyword>
<comment type="caution">
    <text evidence="2">The sequence shown here is derived from an EMBL/GenBank/DDBJ whole genome shotgun (WGS) entry which is preliminary data.</text>
</comment>
<feature type="chain" id="PRO_5045608983" description="Secreted protein" evidence="1">
    <location>
        <begin position="23"/>
        <end position="95"/>
    </location>
</feature>
<sequence length="95" mass="10854">MWPCCWASQVFLFLHRFISSLGLHWFSSPAFFRARCVLTVYGCELEQISTSSMCFVLPPVTQCVAKRIGSKMTPSFVVLDGTEERSVVDMFHRVL</sequence>
<keyword evidence="3" id="KW-1185">Reference proteome</keyword>
<organism evidence="2 3">
    <name type="scientific">Characodon lateralis</name>
    <dbReference type="NCBI Taxonomy" id="208331"/>
    <lineage>
        <taxon>Eukaryota</taxon>
        <taxon>Metazoa</taxon>
        <taxon>Chordata</taxon>
        <taxon>Craniata</taxon>
        <taxon>Vertebrata</taxon>
        <taxon>Euteleostomi</taxon>
        <taxon>Actinopterygii</taxon>
        <taxon>Neopterygii</taxon>
        <taxon>Teleostei</taxon>
        <taxon>Neoteleostei</taxon>
        <taxon>Acanthomorphata</taxon>
        <taxon>Ovalentaria</taxon>
        <taxon>Atherinomorphae</taxon>
        <taxon>Cyprinodontiformes</taxon>
        <taxon>Goodeidae</taxon>
        <taxon>Characodon</taxon>
    </lineage>
</organism>
<evidence type="ECO:0000256" key="1">
    <source>
        <dbReference type="SAM" id="SignalP"/>
    </source>
</evidence>
<accession>A0ABU7CVQ7</accession>
<dbReference type="EMBL" id="JAHUTJ010008462">
    <property type="protein sequence ID" value="MED6266767.1"/>
    <property type="molecule type" value="Genomic_DNA"/>
</dbReference>
<evidence type="ECO:0000313" key="3">
    <source>
        <dbReference type="Proteomes" id="UP001352852"/>
    </source>
</evidence>